<dbReference type="AlphaFoldDB" id="A0A812MDX5"/>
<sequence length="520" mass="57364">MVEASESGESGDLVFSASRGEQSAYLLAPRQGCGSFVNLVRNREAFVSFMRQVLHLIEKVEGHQSYHLRVSAGSEPSSGSGRGGRFLPPLSDQLAAHIRQAGFSVFVFADSDRKREPSDADNLLSLDALVDYMDASGRQVQLPITSRDITLRAGAFTRCVLDAQGRPILVVVPNRCVQFQSECSDDELAELWSLALDVIDDQRGQKDGDQFESMRLNAGSFQNIRHLHLKVWMSGHSFRAKWAHHPGYKVLAEGAYARLYAVQELNDPVRAKRAFEVRAACWVDPNEFCWDAEEGTDSGGKGSASEGRGKGTSAQRVLGRGQSPHSESSTPSLMPPNPAMAAHAWSTDESSPDEAAEDRFLFGEETRSSSGGYMKRRRSSRAAGSERSVPSESSTREDQAGRNERSSPHRRSLLESLTEGVANLWARPEAPQATPPSSRDSFQSTVLISKDEADPEEVRHPSNNDSLTKAKVWLKASLQTRRQAAGLPCKRDDWRLVAYLREARRGTLFDAADLAKSWKR</sequence>
<feature type="compositionally biased region" description="Basic and acidic residues" evidence="1">
    <location>
        <begin position="394"/>
        <end position="407"/>
    </location>
</feature>
<dbReference type="Proteomes" id="UP000601435">
    <property type="component" value="Unassembled WGS sequence"/>
</dbReference>
<evidence type="ECO:0000313" key="3">
    <source>
        <dbReference type="Proteomes" id="UP000601435"/>
    </source>
</evidence>
<feature type="region of interest" description="Disordered" evidence="1">
    <location>
        <begin position="293"/>
        <end position="465"/>
    </location>
</feature>
<feature type="compositionally biased region" description="Polar residues" evidence="1">
    <location>
        <begin position="435"/>
        <end position="447"/>
    </location>
</feature>
<evidence type="ECO:0000256" key="1">
    <source>
        <dbReference type="SAM" id="MobiDB-lite"/>
    </source>
</evidence>
<accession>A0A812MDX5</accession>
<feature type="compositionally biased region" description="Basic and acidic residues" evidence="1">
    <location>
        <begin position="357"/>
        <end position="367"/>
    </location>
</feature>
<evidence type="ECO:0000313" key="2">
    <source>
        <dbReference type="EMBL" id="CAE7265536.1"/>
    </source>
</evidence>
<reference evidence="2" key="1">
    <citation type="submission" date="2021-02" db="EMBL/GenBank/DDBJ databases">
        <authorList>
            <person name="Dougan E. K."/>
            <person name="Rhodes N."/>
            <person name="Thang M."/>
            <person name="Chan C."/>
        </authorList>
    </citation>
    <scope>NUCLEOTIDE SEQUENCE</scope>
</reference>
<gene>
    <name evidence="2" type="ORF">SNEC2469_LOCUS6218</name>
</gene>
<feature type="compositionally biased region" description="Basic and acidic residues" evidence="1">
    <location>
        <begin position="449"/>
        <end position="462"/>
    </location>
</feature>
<dbReference type="EMBL" id="CAJNJA010011020">
    <property type="protein sequence ID" value="CAE7265536.1"/>
    <property type="molecule type" value="Genomic_DNA"/>
</dbReference>
<dbReference type="OrthoDB" id="439284at2759"/>
<feature type="compositionally biased region" description="Polar residues" evidence="1">
    <location>
        <begin position="323"/>
        <end position="332"/>
    </location>
</feature>
<organism evidence="2 3">
    <name type="scientific">Symbiodinium necroappetens</name>
    <dbReference type="NCBI Taxonomy" id="1628268"/>
    <lineage>
        <taxon>Eukaryota</taxon>
        <taxon>Sar</taxon>
        <taxon>Alveolata</taxon>
        <taxon>Dinophyceae</taxon>
        <taxon>Suessiales</taxon>
        <taxon>Symbiodiniaceae</taxon>
        <taxon>Symbiodinium</taxon>
    </lineage>
</organism>
<name>A0A812MDX5_9DINO</name>
<keyword evidence="3" id="KW-1185">Reference proteome</keyword>
<comment type="caution">
    <text evidence="2">The sequence shown here is derived from an EMBL/GenBank/DDBJ whole genome shotgun (WGS) entry which is preliminary data.</text>
</comment>
<proteinExistence type="predicted"/>
<protein>
    <submittedName>
        <fullName evidence="2">Uncharacterized protein</fullName>
    </submittedName>
</protein>